<dbReference type="AlphaFoldDB" id="A0A5E4D1K7"/>
<dbReference type="Proteomes" id="UP000335636">
    <property type="component" value="Unassembled WGS sequence"/>
</dbReference>
<proteinExistence type="predicted"/>
<gene>
    <name evidence="1" type="ORF">MONAX_5E041878</name>
</gene>
<protein>
    <submittedName>
        <fullName evidence="1">Uncharacterized protein</fullName>
    </submittedName>
</protein>
<comment type="caution">
    <text evidence="1">The sequence shown here is derived from an EMBL/GenBank/DDBJ whole genome shotgun (WGS) entry which is preliminary data.</text>
</comment>
<reference evidence="1" key="1">
    <citation type="submission" date="2019-04" db="EMBL/GenBank/DDBJ databases">
        <authorList>
            <person name="Alioto T."/>
            <person name="Alioto T."/>
        </authorList>
    </citation>
    <scope>NUCLEOTIDE SEQUENCE [LARGE SCALE GENOMIC DNA]</scope>
</reference>
<keyword evidence="2" id="KW-1185">Reference proteome</keyword>
<evidence type="ECO:0000313" key="2">
    <source>
        <dbReference type="Proteomes" id="UP000335636"/>
    </source>
</evidence>
<evidence type="ECO:0000313" key="1">
    <source>
        <dbReference type="EMBL" id="VTJ88017.1"/>
    </source>
</evidence>
<dbReference type="EMBL" id="CABDUW010002786">
    <property type="protein sequence ID" value="VTJ88017.1"/>
    <property type="molecule type" value="Genomic_DNA"/>
</dbReference>
<sequence>ASCRFDGAIPGWAQTAPVQGAPGRALAQGSNASGDAALLASQKPGGRARAPGLREREQPLHCPFRAASKRPTTRPAARLHLEVVQGP</sequence>
<organism evidence="1 2">
    <name type="scientific">Marmota monax</name>
    <name type="common">Woodchuck</name>
    <dbReference type="NCBI Taxonomy" id="9995"/>
    <lineage>
        <taxon>Eukaryota</taxon>
        <taxon>Metazoa</taxon>
        <taxon>Chordata</taxon>
        <taxon>Craniata</taxon>
        <taxon>Vertebrata</taxon>
        <taxon>Euteleostomi</taxon>
        <taxon>Mammalia</taxon>
        <taxon>Eutheria</taxon>
        <taxon>Euarchontoglires</taxon>
        <taxon>Glires</taxon>
        <taxon>Rodentia</taxon>
        <taxon>Sciuromorpha</taxon>
        <taxon>Sciuridae</taxon>
        <taxon>Xerinae</taxon>
        <taxon>Marmotini</taxon>
        <taxon>Marmota</taxon>
    </lineage>
</organism>
<feature type="non-terminal residue" evidence="1">
    <location>
        <position position="1"/>
    </location>
</feature>
<name>A0A5E4D1K7_MARMO</name>
<accession>A0A5E4D1K7</accession>